<keyword evidence="7" id="KW-0630">Potassium</keyword>
<dbReference type="GO" id="GO:0005267">
    <property type="term" value="F:potassium channel activity"/>
    <property type="evidence" value="ECO:0007669"/>
    <property type="project" value="UniProtKB-KW"/>
</dbReference>
<dbReference type="InterPro" id="IPR003131">
    <property type="entry name" value="T1-type_BTB"/>
</dbReference>
<keyword evidence="16" id="KW-1185">Reference proteome</keyword>
<dbReference type="EMBL" id="JACVVK020000402">
    <property type="protein sequence ID" value="KAK7475557.1"/>
    <property type="molecule type" value="Genomic_DNA"/>
</dbReference>
<feature type="transmembrane region" description="Helical" evidence="13">
    <location>
        <begin position="316"/>
        <end position="334"/>
    </location>
</feature>
<dbReference type="PRINTS" id="PR01498">
    <property type="entry name" value="SHAWCHANNEL"/>
</dbReference>
<feature type="compositionally biased region" description="Basic and acidic residues" evidence="12">
    <location>
        <begin position="568"/>
        <end position="587"/>
    </location>
</feature>
<comment type="subcellular location">
    <subcellularLocation>
        <location evidence="1">Membrane</location>
        <topology evidence="1">Multi-pass membrane protein</topology>
    </subcellularLocation>
</comment>
<evidence type="ECO:0000256" key="2">
    <source>
        <dbReference type="ARBA" id="ARBA00022448"/>
    </source>
</evidence>
<dbReference type="PRINTS" id="PR00169">
    <property type="entry name" value="KCHANNEL"/>
</dbReference>
<evidence type="ECO:0000256" key="7">
    <source>
        <dbReference type="ARBA" id="ARBA00022958"/>
    </source>
</evidence>
<dbReference type="AlphaFoldDB" id="A0ABD0JKV3"/>
<evidence type="ECO:0000256" key="10">
    <source>
        <dbReference type="ARBA" id="ARBA00023136"/>
    </source>
</evidence>
<evidence type="ECO:0000256" key="1">
    <source>
        <dbReference type="ARBA" id="ARBA00004141"/>
    </source>
</evidence>
<dbReference type="Gene3D" id="1.20.120.350">
    <property type="entry name" value="Voltage-gated potassium channels. Chain C"/>
    <property type="match status" value="1"/>
</dbReference>
<dbReference type="Gene3D" id="3.30.710.10">
    <property type="entry name" value="Potassium Channel Kv1.1, Chain A"/>
    <property type="match status" value="1"/>
</dbReference>
<dbReference type="SMART" id="SM00225">
    <property type="entry name" value="BTB"/>
    <property type="match status" value="1"/>
</dbReference>
<feature type="transmembrane region" description="Helical" evidence="13">
    <location>
        <begin position="444"/>
        <end position="464"/>
    </location>
</feature>
<feature type="non-terminal residue" evidence="15">
    <location>
        <position position="1"/>
    </location>
</feature>
<evidence type="ECO:0000256" key="4">
    <source>
        <dbReference type="ARBA" id="ARBA00022692"/>
    </source>
</evidence>
<dbReference type="GO" id="GO:0034702">
    <property type="term" value="C:monoatomic ion channel complex"/>
    <property type="evidence" value="ECO:0007669"/>
    <property type="project" value="UniProtKB-KW"/>
</dbReference>
<name>A0ABD0JKV3_9CAEN</name>
<keyword evidence="11" id="KW-0407">Ion channel</keyword>
<evidence type="ECO:0000256" key="13">
    <source>
        <dbReference type="SAM" id="Phobius"/>
    </source>
</evidence>
<feature type="compositionally biased region" description="Basic and acidic residues" evidence="12">
    <location>
        <begin position="1"/>
        <end position="19"/>
    </location>
</feature>
<dbReference type="PRINTS" id="PR01491">
    <property type="entry name" value="KVCHANNEL"/>
</dbReference>
<accession>A0ABD0JKV3</accession>
<keyword evidence="3" id="KW-0633">Potassium transport</keyword>
<evidence type="ECO:0000256" key="9">
    <source>
        <dbReference type="ARBA" id="ARBA00023065"/>
    </source>
</evidence>
<feature type="region of interest" description="Disordered" evidence="12">
    <location>
        <begin position="560"/>
        <end position="611"/>
    </location>
</feature>
<gene>
    <name evidence="15" type="ORF">BaRGS_00033190</name>
</gene>
<dbReference type="CDD" id="cd18317">
    <property type="entry name" value="BTB_POZ_Kv"/>
    <property type="match status" value="1"/>
</dbReference>
<dbReference type="PANTHER" id="PTHR11537:SF254">
    <property type="entry name" value="POTASSIUM VOLTAGE-GATED CHANNEL PROTEIN SHAB"/>
    <property type="match status" value="1"/>
</dbReference>
<dbReference type="InterPro" id="IPR000210">
    <property type="entry name" value="BTB/POZ_dom"/>
</dbReference>
<keyword evidence="9" id="KW-0406">Ion transport</keyword>
<dbReference type="InterPro" id="IPR027359">
    <property type="entry name" value="Volt_channel_dom_sf"/>
</dbReference>
<evidence type="ECO:0000256" key="8">
    <source>
        <dbReference type="ARBA" id="ARBA00022989"/>
    </source>
</evidence>
<dbReference type="PROSITE" id="PS50097">
    <property type="entry name" value="BTB"/>
    <property type="match status" value="1"/>
</dbReference>
<dbReference type="InterPro" id="IPR011333">
    <property type="entry name" value="SKP1/BTB/POZ_sf"/>
</dbReference>
<feature type="compositionally biased region" description="Polar residues" evidence="12">
    <location>
        <begin position="588"/>
        <end position="598"/>
    </location>
</feature>
<feature type="transmembrane region" description="Helical" evidence="13">
    <location>
        <begin position="346"/>
        <end position="371"/>
    </location>
</feature>
<evidence type="ECO:0000256" key="11">
    <source>
        <dbReference type="ARBA" id="ARBA00023303"/>
    </source>
</evidence>
<keyword evidence="4 13" id="KW-0812">Transmembrane</keyword>
<keyword evidence="6" id="KW-0851">Voltage-gated channel</keyword>
<dbReference type="PANTHER" id="PTHR11537">
    <property type="entry name" value="VOLTAGE-GATED POTASSIUM CHANNEL"/>
    <property type="match status" value="1"/>
</dbReference>
<organism evidence="15 16">
    <name type="scientific">Batillaria attramentaria</name>
    <dbReference type="NCBI Taxonomy" id="370345"/>
    <lineage>
        <taxon>Eukaryota</taxon>
        <taxon>Metazoa</taxon>
        <taxon>Spiralia</taxon>
        <taxon>Lophotrochozoa</taxon>
        <taxon>Mollusca</taxon>
        <taxon>Gastropoda</taxon>
        <taxon>Caenogastropoda</taxon>
        <taxon>Sorbeoconcha</taxon>
        <taxon>Cerithioidea</taxon>
        <taxon>Batillariidae</taxon>
        <taxon>Batillaria</taxon>
    </lineage>
</organism>
<dbReference type="SUPFAM" id="SSF81324">
    <property type="entry name" value="Voltage-gated potassium channels"/>
    <property type="match status" value="1"/>
</dbReference>
<feature type="region of interest" description="Disordered" evidence="12">
    <location>
        <begin position="1"/>
        <end position="50"/>
    </location>
</feature>
<evidence type="ECO:0000313" key="16">
    <source>
        <dbReference type="Proteomes" id="UP001519460"/>
    </source>
</evidence>
<dbReference type="Pfam" id="PF02214">
    <property type="entry name" value="BTB_2"/>
    <property type="match status" value="1"/>
</dbReference>
<evidence type="ECO:0000313" key="15">
    <source>
        <dbReference type="EMBL" id="KAK7475557.1"/>
    </source>
</evidence>
<evidence type="ECO:0000256" key="3">
    <source>
        <dbReference type="ARBA" id="ARBA00022538"/>
    </source>
</evidence>
<reference evidence="15 16" key="1">
    <citation type="journal article" date="2023" name="Sci. Data">
        <title>Genome assembly of the Korean intertidal mud-creeper Batillaria attramentaria.</title>
        <authorList>
            <person name="Patra A.K."/>
            <person name="Ho P.T."/>
            <person name="Jun S."/>
            <person name="Lee S.J."/>
            <person name="Kim Y."/>
            <person name="Won Y.J."/>
        </authorList>
    </citation>
    <scope>NUCLEOTIDE SEQUENCE [LARGE SCALE GENOMIC DNA]</scope>
    <source>
        <strain evidence="15">Wonlab-2016</strain>
    </source>
</reference>
<feature type="domain" description="BTB" evidence="14">
    <location>
        <begin position="77"/>
        <end position="150"/>
    </location>
</feature>
<dbReference type="FunFam" id="1.10.287.70:FF:000002">
    <property type="entry name" value="Potassium voltage-gated channel subfamily a member"/>
    <property type="match status" value="1"/>
</dbReference>
<dbReference type="Pfam" id="PF00520">
    <property type="entry name" value="Ion_trans"/>
    <property type="match status" value="1"/>
</dbReference>
<dbReference type="SUPFAM" id="SSF54695">
    <property type="entry name" value="POZ domain"/>
    <property type="match status" value="1"/>
</dbReference>
<comment type="caution">
    <text evidence="15">The sequence shown here is derived from an EMBL/GenBank/DDBJ whole genome shotgun (WGS) entry which is preliminary data.</text>
</comment>
<dbReference type="Gene3D" id="1.10.287.70">
    <property type="match status" value="1"/>
</dbReference>
<evidence type="ECO:0000256" key="6">
    <source>
        <dbReference type="ARBA" id="ARBA00022882"/>
    </source>
</evidence>
<feature type="transmembrane region" description="Helical" evidence="13">
    <location>
        <begin position="418"/>
        <end position="438"/>
    </location>
</feature>
<feature type="transmembrane region" description="Helical" evidence="13">
    <location>
        <begin position="254"/>
        <end position="272"/>
    </location>
</feature>
<evidence type="ECO:0000259" key="14">
    <source>
        <dbReference type="PROSITE" id="PS50097"/>
    </source>
</evidence>
<proteinExistence type="predicted"/>
<keyword evidence="5" id="KW-0631">Potassium channel</keyword>
<keyword evidence="8 13" id="KW-1133">Transmembrane helix</keyword>
<feature type="compositionally biased region" description="Basic and acidic residues" evidence="12">
    <location>
        <begin position="203"/>
        <end position="223"/>
    </location>
</feature>
<keyword evidence="10 13" id="KW-0472">Membrane</keyword>
<keyword evidence="2" id="KW-0813">Transport</keyword>
<dbReference type="Proteomes" id="UP001519460">
    <property type="component" value="Unassembled WGS sequence"/>
</dbReference>
<dbReference type="InterPro" id="IPR005821">
    <property type="entry name" value="Ion_trans_dom"/>
</dbReference>
<dbReference type="InterPro" id="IPR003974">
    <property type="entry name" value="K_chnl_volt-dep_Kv3"/>
</dbReference>
<dbReference type="InterPro" id="IPR028325">
    <property type="entry name" value="VG_K_chnl"/>
</dbReference>
<protein>
    <recommendedName>
        <fullName evidence="14">BTB domain-containing protein</fullName>
    </recommendedName>
</protein>
<evidence type="ECO:0000256" key="12">
    <source>
        <dbReference type="SAM" id="MobiDB-lite"/>
    </source>
</evidence>
<evidence type="ECO:0000256" key="5">
    <source>
        <dbReference type="ARBA" id="ARBA00022826"/>
    </source>
</evidence>
<feature type="region of interest" description="Disordered" evidence="12">
    <location>
        <begin position="203"/>
        <end position="225"/>
    </location>
</feature>
<feature type="transmembrane region" description="Helical" evidence="13">
    <location>
        <begin position="476"/>
        <end position="504"/>
    </location>
</feature>
<sequence>PERKTEAEVDLDNDNHNHNNDSTSDAATTEDPLPSGESLDGNAEEEEDPMALVKKSRTEGKNSVLNALLPGAEIRDSDKKILIVTFNIGGAVFETYRSTLRSIPHSPLADDSFLQKHFREDKRQYFFDRDPDVFGAILNYLRSGELHLPTKYCGPAVKAELEYWGIEEDEIEECCWTNYSAWTSTLEALKKLERDRKLWDGSDMASEHDEDSVHMPGEEHWLRPGETTPSKLRQIRMNGWEVMNSPQSSITAKIYSYISLTFVVISIFSFIAQTHEFFRVPLDPDPGAMVANSSATNATAQASNVTYALKDDVHPALLYTDLICLIFFISEFVLRFTLSPRKCKLLMLPMTVFELLALLPDLIEFSVRIFHPSNRDMPAVDVITFLRLLRVFRIFRLMRHFPGLWILFYTLKASVKELLLLLMFLCVGMLLFASLIYYADDRELFTSIPMACWWAVITMTTVGYGDMYPTTKWGYVVGSLTAICGVLVIGFTVPVLVNNFILYYQHTQCAINREESKKKRTKTKLDFQHAKAIKDEVEKQREKENPNVLKMERLRKLHLQHDIGTSSKDADSPKENGSGKECKRENDFNSNTHDSSYTSEKDTNPEAVSLL</sequence>
<dbReference type="InterPro" id="IPR003968">
    <property type="entry name" value="K_chnl_volt-dep_Kv"/>
</dbReference>